<dbReference type="STRING" id="663331.D4B1A3"/>
<dbReference type="RefSeq" id="XP_003011678.1">
    <property type="nucleotide sequence ID" value="XM_003011632.1"/>
</dbReference>
<dbReference type="EMBL" id="ABSU01000025">
    <property type="protein sequence ID" value="EFE31038.1"/>
    <property type="molecule type" value="Genomic_DNA"/>
</dbReference>
<sequence>MDSFTFSMQPPAQGITGLNSNKQPQYPIFNDGLQVRMTVFVDEQNCDPDNEVDADDDRSWHWVVYAGDADGGCKAVGVVRLVPPPHGGHQHQHESGKPFVKIGRLAVLPVYRGKGLARRLVEMALEWAAEHKLDVGGGWDGLVLIHAQTDVEAIQNGRVLSNEIDKQKKGKNKKKKKKKTKKKEEERRNRQGENEIYMHGGPGNLVQTAVIKRRTE</sequence>
<organism evidence="3 4">
    <name type="scientific">Arthroderma benhamiae (strain ATCC MYA-4681 / CBS 112371)</name>
    <name type="common">Trichophyton mentagrophytes</name>
    <dbReference type="NCBI Taxonomy" id="663331"/>
    <lineage>
        <taxon>Eukaryota</taxon>
        <taxon>Fungi</taxon>
        <taxon>Dikarya</taxon>
        <taxon>Ascomycota</taxon>
        <taxon>Pezizomycotina</taxon>
        <taxon>Eurotiomycetes</taxon>
        <taxon>Eurotiomycetidae</taxon>
        <taxon>Onygenales</taxon>
        <taxon>Arthrodermataceae</taxon>
        <taxon>Trichophyton</taxon>
    </lineage>
</organism>
<keyword evidence="4" id="KW-1185">Reference proteome</keyword>
<dbReference type="KEGG" id="abe:ARB_02232"/>
<protein>
    <submittedName>
        <fullName evidence="3">Acetyltransferase, GNAT family, putative</fullName>
    </submittedName>
</protein>
<comment type="caution">
    <text evidence="3">The sequence shown here is derived from an EMBL/GenBank/DDBJ whole genome shotgun (WGS) entry which is preliminary data.</text>
</comment>
<dbReference type="GeneID" id="9523449"/>
<accession>D4B1A3</accession>
<dbReference type="GO" id="GO:0006048">
    <property type="term" value="P:UDP-N-acetylglucosamine biosynthetic process"/>
    <property type="evidence" value="ECO:0007669"/>
    <property type="project" value="UniProtKB-UniPathway"/>
</dbReference>
<dbReference type="InterPro" id="IPR000182">
    <property type="entry name" value="GNAT_dom"/>
</dbReference>
<gene>
    <name evidence="3" type="ORF">ARB_02232</name>
</gene>
<feature type="domain" description="N-acetyltransferase" evidence="2">
    <location>
        <begin position="24"/>
        <end position="180"/>
    </location>
</feature>
<dbReference type="Pfam" id="PF00583">
    <property type="entry name" value="Acetyltransf_1"/>
    <property type="match status" value="1"/>
</dbReference>
<feature type="region of interest" description="Disordered" evidence="1">
    <location>
        <begin position="162"/>
        <end position="216"/>
    </location>
</feature>
<evidence type="ECO:0000313" key="4">
    <source>
        <dbReference type="Proteomes" id="UP000008866"/>
    </source>
</evidence>
<dbReference type="Proteomes" id="UP000008866">
    <property type="component" value="Unassembled WGS sequence"/>
</dbReference>
<reference evidence="4" key="1">
    <citation type="journal article" date="2011" name="Genome Biol.">
        <title>Comparative and functional genomics provide insights into the pathogenicity of dermatophytic fungi.</title>
        <authorList>
            <person name="Burmester A."/>
            <person name="Shelest E."/>
            <person name="Gloeckner G."/>
            <person name="Heddergott C."/>
            <person name="Schindler S."/>
            <person name="Staib P."/>
            <person name="Heidel A."/>
            <person name="Felder M."/>
            <person name="Petzold A."/>
            <person name="Szafranski K."/>
            <person name="Feuermann M."/>
            <person name="Pedruzzi I."/>
            <person name="Priebe S."/>
            <person name="Groth M."/>
            <person name="Winkler R."/>
            <person name="Li W."/>
            <person name="Kniemeyer O."/>
            <person name="Schroeckh V."/>
            <person name="Hertweck C."/>
            <person name="Hube B."/>
            <person name="White T.C."/>
            <person name="Platzer M."/>
            <person name="Guthke R."/>
            <person name="Heitman J."/>
            <person name="Woestemeyer J."/>
            <person name="Zipfel P.F."/>
            <person name="Monod M."/>
            <person name="Brakhage A.A."/>
        </authorList>
    </citation>
    <scope>NUCLEOTIDE SEQUENCE [LARGE SCALE GENOMIC DNA]</scope>
    <source>
        <strain evidence="4">ATCC MYA-4681 / CBS 112371</strain>
    </source>
</reference>
<keyword evidence="3" id="KW-0808">Transferase</keyword>
<dbReference type="PROSITE" id="PS51186">
    <property type="entry name" value="GNAT"/>
    <property type="match status" value="1"/>
</dbReference>
<feature type="region of interest" description="Disordered" evidence="1">
    <location>
        <begin position="1"/>
        <end position="23"/>
    </location>
</feature>
<name>D4B1A3_ARTBC</name>
<evidence type="ECO:0000259" key="2">
    <source>
        <dbReference type="PROSITE" id="PS51186"/>
    </source>
</evidence>
<dbReference type="AlphaFoldDB" id="D4B1A3"/>
<feature type="compositionally biased region" description="Basic residues" evidence="1">
    <location>
        <begin position="168"/>
        <end position="181"/>
    </location>
</feature>
<proteinExistence type="predicted"/>
<dbReference type="eggNOG" id="ENOG502S8FT">
    <property type="taxonomic scope" value="Eukaryota"/>
</dbReference>
<dbReference type="SUPFAM" id="SSF55729">
    <property type="entry name" value="Acyl-CoA N-acyltransferases (Nat)"/>
    <property type="match status" value="1"/>
</dbReference>
<dbReference type="Gene3D" id="3.40.630.30">
    <property type="match status" value="1"/>
</dbReference>
<feature type="compositionally biased region" description="Basic and acidic residues" evidence="1">
    <location>
        <begin position="182"/>
        <end position="193"/>
    </location>
</feature>
<evidence type="ECO:0000256" key="1">
    <source>
        <dbReference type="SAM" id="MobiDB-lite"/>
    </source>
</evidence>
<dbReference type="UniPathway" id="UPA00113">
    <property type="reaction ID" value="UER00529"/>
</dbReference>
<evidence type="ECO:0000313" key="3">
    <source>
        <dbReference type="EMBL" id="EFE31038.1"/>
    </source>
</evidence>
<dbReference type="GO" id="GO:0016747">
    <property type="term" value="F:acyltransferase activity, transferring groups other than amino-acyl groups"/>
    <property type="evidence" value="ECO:0007669"/>
    <property type="project" value="InterPro"/>
</dbReference>
<dbReference type="InterPro" id="IPR016181">
    <property type="entry name" value="Acyl_CoA_acyltransferase"/>
</dbReference>
<dbReference type="CDD" id="cd04301">
    <property type="entry name" value="NAT_SF"/>
    <property type="match status" value="1"/>
</dbReference>
<dbReference type="HOGENOM" id="CLU_1277336_0_0_1"/>